<dbReference type="Proteomes" id="UP000070035">
    <property type="component" value="Unassembled WGS sequence"/>
</dbReference>
<evidence type="ECO:0000313" key="1">
    <source>
        <dbReference type="EMBL" id="KXB01582.1"/>
    </source>
</evidence>
<sequence length="259" mass="30225">MGFVQRLSGNTHMPDYGAVCDVSVLVSRDSVNRARELFNGRGFYLPNSTYSWLSHNRFIKVRDQAVGYSLLSQLVRTRQVYPILLPEIYNELSRKIMFEVDNNVPLTDLRTVFLSAHLRLPLLTFDEKLTERLFNHIETYKLWNIRGHANWLTIRQILELYREFLFGVGEELNERIREKDSFSRIVSGVKGERGERLQKITSSIQKIGQGQTNPGTLRFQCLAWDIQPSIREYLDQHVLEPEIIRELCERALILTAQPE</sequence>
<keyword evidence="2" id="KW-1185">Reference proteome</keyword>
<comment type="caution">
    <text evidence="1">The sequence shown here is derived from an EMBL/GenBank/DDBJ whole genome shotgun (WGS) entry which is preliminary data.</text>
</comment>
<dbReference type="AlphaFoldDB" id="A0A133V566"/>
<evidence type="ECO:0000313" key="2">
    <source>
        <dbReference type="Proteomes" id="UP000070035"/>
    </source>
</evidence>
<reference evidence="1 2" key="1">
    <citation type="journal article" date="2016" name="Sci. Rep.">
        <title>Metabolic traits of an uncultured archaeal lineage -MSBL1- from brine pools of the Red Sea.</title>
        <authorList>
            <person name="Mwirichia R."/>
            <person name="Alam I."/>
            <person name="Rashid M."/>
            <person name="Vinu M."/>
            <person name="Ba-Alawi W."/>
            <person name="Anthony Kamau A."/>
            <person name="Kamanda Ngugi D."/>
            <person name="Goker M."/>
            <person name="Klenk H.P."/>
            <person name="Bajic V."/>
            <person name="Stingl U."/>
        </authorList>
    </citation>
    <scope>NUCLEOTIDE SEQUENCE [LARGE SCALE GENOMIC DNA]</scope>
    <source>
        <strain evidence="1">SCGC-AAA261F17</strain>
    </source>
</reference>
<name>A0A133V566_9EURY</name>
<accession>A0A133V566</accession>
<proteinExistence type="predicted"/>
<organism evidence="1 2">
    <name type="scientific">candidate division MSBL1 archaeon SCGC-AAA261F17</name>
    <dbReference type="NCBI Taxonomy" id="1698274"/>
    <lineage>
        <taxon>Archaea</taxon>
        <taxon>Methanobacteriati</taxon>
        <taxon>Methanobacteriota</taxon>
        <taxon>candidate division MSBL1</taxon>
    </lineage>
</organism>
<protein>
    <submittedName>
        <fullName evidence="1">Uncharacterized protein</fullName>
    </submittedName>
</protein>
<gene>
    <name evidence="1" type="ORF">AKJ44_02390</name>
</gene>
<dbReference type="EMBL" id="LHXY01000033">
    <property type="protein sequence ID" value="KXB01582.1"/>
    <property type="molecule type" value="Genomic_DNA"/>
</dbReference>